<dbReference type="AlphaFoldDB" id="A0A495VLA2"/>
<dbReference type="GeneID" id="92928103"/>
<keyword evidence="3" id="KW-1185">Reference proteome</keyword>
<dbReference type="Proteomes" id="UP000269493">
    <property type="component" value="Unassembled WGS sequence"/>
</dbReference>
<name>A0A495VLA2_9BACT</name>
<sequence length="65" mass="7617">MRKTTSQADLEEEASKKQSMSKCPQKDSTHFKKAQLLLFNYTKGIFLRKYFLNSPFILITSIKEQ</sequence>
<dbReference type="RefSeq" id="WP_022602827.1">
    <property type="nucleotide sequence ID" value="NZ_KI440834.1"/>
</dbReference>
<comment type="caution">
    <text evidence="2">The sequence shown here is derived from an EMBL/GenBank/DDBJ whole genome shotgun (WGS) entry which is preliminary data.</text>
</comment>
<reference evidence="2 3" key="1">
    <citation type="submission" date="2018-10" db="EMBL/GenBank/DDBJ databases">
        <title>Genomic Encyclopedia of Archaeal and Bacterial Type Strains, Phase II (KMG-II): from individual species to whole genera.</title>
        <authorList>
            <person name="Goeker M."/>
        </authorList>
    </citation>
    <scope>NUCLEOTIDE SEQUENCE [LARGE SCALE GENOMIC DNA]</scope>
    <source>
        <strain evidence="2 3">NSB1</strain>
    </source>
</reference>
<gene>
    <name evidence="2" type="ORF">BC742_2266</name>
</gene>
<protein>
    <submittedName>
        <fullName evidence="2">Uncharacterized protein</fullName>
    </submittedName>
</protein>
<accession>A0A495VLA2</accession>
<feature type="region of interest" description="Disordered" evidence="1">
    <location>
        <begin position="1"/>
        <end position="27"/>
    </location>
</feature>
<evidence type="ECO:0000313" key="2">
    <source>
        <dbReference type="EMBL" id="RKT50161.1"/>
    </source>
</evidence>
<dbReference type="EMBL" id="RBXN01000008">
    <property type="protein sequence ID" value="RKT50161.1"/>
    <property type="molecule type" value="Genomic_DNA"/>
</dbReference>
<organism evidence="2 3">
    <name type="scientific">Coprobacter fastidiosus NSB1 = JCM 33896</name>
    <dbReference type="NCBI Taxonomy" id="1349822"/>
    <lineage>
        <taxon>Bacteria</taxon>
        <taxon>Pseudomonadati</taxon>
        <taxon>Bacteroidota</taxon>
        <taxon>Bacteroidia</taxon>
        <taxon>Bacteroidales</taxon>
        <taxon>Barnesiellaceae</taxon>
        <taxon>Coprobacter</taxon>
    </lineage>
</organism>
<proteinExistence type="predicted"/>
<evidence type="ECO:0000256" key="1">
    <source>
        <dbReference type="SAM" id="MobiDB-lite"/>
    </source>
</evidence>
<evidence type="ECO:0000313" key="3">
    <source>
        <dbReference type="Proteomes" id="UP000269493"/>
    </source>
</evidence>